<keyword evidence="3" id="KW-1185">Reference proteome</keyword>
<dbReference type="STRING" id="597456.A0A0L7R7E3"/>
<dbReference type="EMBL" id="KQ414639">
    <property type="protein sequence ID" value="KOC66802.1"/>
    <property type="molecule type" value="Genomic_DNA"/>
</dbReference>
<name>A0A0L7R7E3_9HYME</name>
<dbReference type="AlphaFoldDB" id="A0A0L7R7E3"/>
<sequence>MPKNEARQPNIRVNLPSPLIETQNEEKEITIETPFIPESDRIIPALTIPGKKLKRSSESGKKEKRRRGRESVPVFLRMFFRNGTARTGKPAGRSLCRNRAESRSISTRPEVTERRRRRDKEVQQQRQYTKIEQSKCNIGYKYIRTIGLPEYSSKEGRGHKLIAQARCGNLENWNKYWEEEEGRRCDLCGDRFGNLEHLTRDCKETDRDIRMEDVNLDLIISCGGMEDSKEECLHKLANFTSDFKCLEFFELKKSQYVNRTFLQSEISKKFLKNQRREVKVQGYDVRKRITKDGHAKTQCVTAAINGHQGRTSVGFLASVARRIQSSRIQRVREPHGGIHGLPRLFDNFMTHGSPVVRLANDHNGVAATSKAVPSNLLAES</sequence>
<evidence type="ECO:0000313" key="3">
    <source>
        <dbReference type="Proteomes" id="UP000053825"/>
    </source>
</evidence>
<reference evidence="2 3" key="1">
    <citation type="submission" date="2015-07" db="EMBL/GenBank/DDBJ databases">
        <title>The genome of Habropoda laboriosa.</title>
        <authorList>
            <person name="Pan H."/>
            <person name="Kapheim K."/>
        </authorList>
    </citation>
    <scope>NUCLEOTIDE SEQUENCE [LARGE SCALE GENOMIC DNA]</scope>
    <source>
        <strain evidence="2">0110345459</strain>
    </source>
</reference>
<feature type="region of interest" description="Disordered" evidence="1">
    <location>
        <begin position="83"/>
        <end position="128"/>
    </location>
</feature>
<evidence type="ECO:0000313" key="2">
    <source>
        <dbReference type="EMBL" id="KOC66802.1"/>
    </source>
</evidence>
<protein>
    <submittedName>
        <fullName evidence="2">Uncharacterized protein</fullName>
    </submittedName>
</protein>
<dbReference type="Proteomes" id="UP000053825">
    <property type="component" value="Unassembled WGS sequence"/>
</dbReference>
<organism evidence="2 3">
    <name type="scientific">Habropoda laboriosa</name>
    <dbReference type="NCBI Taxonomy" id="597456"/>
    <lineage>
        <taxon>Eukaryota</taxon>
        <taxon>Metazoa</taxon>
        <taxon>Ecdysozoa</taxon>
        <taxon>Arthropoda</taxon>
        <taxon>Hexapoda</taxon>
        <taxon>Insecta</taxon>
        <taxon>Pterygota</taxon>
        <taxon>Neoptera</taxon>
        <taxon>Endopterygota</taxon>
        <taxon>Hymenoptera</taxon>
        <taxon>Apocrita</taxon>
        <taxon>Aculeata</taxon>
        <taxon>Apoidea</taxon>
        <taxon>Anthophila</taxon>
        <taxon>Apidae</taxon>
        <taxon>Habropoda</taxon>
    </lineage>
</organism>
<feature type="region of interest" description="Disordered" evidence="1">
    <location>
        <begin position="46"/>
        <end position="70"/>
    </location>
</feature>
<gene>
    <name evidence="2" type="ORF">WH47_12607</name>
</gene>
<proteinExistence type="predicted"/>
<accession>A0A0L7R7E3</accession>
<evidence type="ECO:0000256" key="1">
    <source>
        <dbReference type="SAM" id="MobiDB-lite"/>
    </source>
</evidence>